<dbReference type="Gene3D" id="1.25.40.10">
    <property type="entry name" value="Tetratricopeptide repeat domain"/>
    <property type="match status" value="1"/>
</dbReference>
<dbReference type="EMBL" id="BMIW01000018">
    <property type="protein sequence ID" value="GGG03243.1"/>
    <property type="molecule type" value="Genomic_DNA"/>
</dbReference>
<keyword evidence="3" id="KW-1185">Reference proteome</keyword>
<dbReference type="InterPro" id="IPR038152">
    <property type="entry name" value="Carbam_trans_C_sf"/>
</dbReference>
<dbReference type="InterPro" id="IPR011990">
    <property type="entry name" value="TPR-like_helical_dom_sf"/>
</dbReference>
<proteinExistence type="predicted"/>
<dbReference type="PANTHER" id="PTHR34847:SF1">
    <property type="entry name" value="NODULATION PROTEIN U"/>
    <property type="match status" value="1"/>
</dbReference>
<evidence type="ECO:0000313" key="3">
    <source>
        <dbReference type="Proteomes" id="UP000608420"/>
    </source>
</evidence>
<evidence type="ECO:0000313" key="2">
    <source>
        <dbReference type="EMBL" id="GGG03243.1"/>
    </source>
</evidence>
<dbReference type="Proteomes" id="UP000608420">
    <property type="component" value="Unassembled WGS sequence"/>
</dbReference>
<dbReference type="Pfam" id="PF16861">
    <property type="entry name" value="Carbam_trans_C"/>
    <property type="match status" value="1"/>
</dbReference>
<evidence type="ECO:0000259" key="1">
    <source>
        <dbReference type="Pfam" id="PF16861"/>
    </source>
</evidence>
<sequence length="999" mass="112842">MSLNLVGISLAPDEAACCLVQDGVIRYAAQEEVFSRSQDAARMPSKSFRFCLDSAGLSITDISLIAIYMDALEAGAGDEVDQRLKQTELLVRQLLAFEGPVEFINQDVLYTASTRSLAEGEIQQESMSIGGGTAVLAAAASYARLTGEVITPLEHVYLGSEHPDEDIVRILEAAALDFADFRGDSAGLISRTAQLLEEGRLVGWFQGRMEFGPRSQGNRSILYLADAGVDQGSIVERLQAMTYEEGLDRAAAVHEIVGLPDHNPLLDRVLKQITGQGRNFSLMHLPFQVHGEPRVESPADAVCAFLSTDLDVLVIGSFILECERNEARFIREVLADLQTPLPPRTLLTESVEEKVGIWRRQAPGSQGEFVRDARNRHEFCHWAQVERIPPKGARTRIGFAGESGARGFLLDPFHNPATCLEELLNGTLGAEEMEVVDIARVSIRLRDLQSVCLQSSLLEPDVLVIYAGDNWRKSLWALNEGEVSTILQSLHEPHRYEVIRAVFEQKSDALIRAFFEKLYEPFILRGIPVIFIIPEFNLQAWKSNESEKTLSWPGEESEEWHALRLQAEELLQAGRFEELSPLAARMVQLNSANPLGYQLLAEVYDNAGMLDEARRSLEKARDTNMYRIGPPPACTSFIREQILKHAEYFGIRTVDLPDRFAEDLEGELPSFNIFLDYCHLNPRGIELAMSYTAEQILQSLGRRSGEVAPSFHRPASETVSKSHFYAAVHSAHIGDQPYEILYYHCKQAITLWPGMTDWFRSFIDLTSRKVPWVLNRQYETVCTKQYVILRQFTDCMVLDLGLARAMTQCLVEEGMDIRAEMNVLRIEQHQPLPHRSVNLLETYYRENSYFTVFSGSKSVDYNSKDQCYYSARSSISTFYLIADPKSKLRGQLTLRGPIGHGHDEDEPVYAELLMNKKRIARLPLFATWSNYSVDIDQEDLSEDGVNELQILWPDIDSITETIHAAYNQSYSGYELFIKRARPAYGDIFRWQFFNLNINE</sequence>
<comment type="caution">
    <text evidence="2">The sequence shown here is derived from an EMBL/GenBank/DDBJ whole genome shotgun (WGS) entry which is preliminary data.</text>
</comment>
<dbReference type="InterPro" id="IPR051338">
    <property type="entry name" value="NodU/CmcH_Carbamoyltrnsfr"/>
</dbReference>
<organism evidence="2 3">
    <name type="scientific">Paenibacillus aceti</name>
    <dbReference type="NCBI Taxonomy" id="1820010"/>
    <lineage>
        <taxon>Bacteria</taxon>
        <taxon>Bacillati</taxon>
        <taxon>Bacillota</taxon>
        <taxon>Bacilli</taxon>
        <taxon>Bacillales</taxon>
        <taxon>Paenibacillaceae</taxon>
        <taxon>Paenibacillus</taxon>
    </lineage>
</organism>
<feature type="domain" description="Carbamoyltransferase C-terminal" evidence="1">
    <location>
        <begin position="193"/>
        <end position="225"/>
    </location>
</feature>
<dbReference type="SUPFAM" id="SSF52266">
    <property type="entry name" value="SGNH hydrolase"/>
    <property type="match status" value="1"/>
</dbReference>
<name>A0ABQ1VY15_9BACL</name>
<dbReference type="SUPFAM" id="SSF48452">
    <property type="entry name" value="TPR-like"/>
    <property type="match status" value="1"/>
</dbReference>
<gene>
    <name evidence="2" type="ORF">GCM10010913_26280</name>
</gene>
<dbReference type="RefSeq" id="WP_120463558.1">
    <property type="nucleotide sequence ID" value="NZ_BMIW01000018.1"/>
</dbReference>
<accession>A0ABQ1VY15</accession>
<dbReference type="PANTHER" id="PTHR34847">
    <property type="entry name" value="NODULATION PROTEIN U"/>
    <property type="match status" value="1"/>
</dbReference>
<dbReference type="Gene3D" id="3.90.870.20">
    <property type="entry name" value="Carbamoyltransferase, C-terminal domain"/>
    <property type="match status" value="2"/>
</dbReference>
<dbReference type="Gene3D" id="3.30.420.40">
    <property type="match status" value="1"/>
</dbReference>
<reference evidence="3" key="1">
    <citation type="journal article" date="2019" name="Int. J. Syst. Evol. Microbiol.">
        <title>The Global Catalogue of Microorganisms (GCM) 10K type strain sequencing project: providing services to taxonomists for standard genome sequencing and annotation.</title>
        <authorList>
            <consortium name="The Broad Institute Genomics Platform"/>
            <consortium name="The Broad Institute Genome Sequencing Center for Infectious Disease"/>
            <person name="Wu L."/>
            <person name="Ma J."/>
        </authorList>
    </citation>
    <scope>NUCLEOTIDE SEQUENCE [LARGE SCALE GENOMIC DNA]</scope>
    <source>
        <strain evidence="3">CGMCC 1.15420</strain>
    </source>
</reference>
<protein>
    <recommendedName>
        <fullName evidence="1">Carbamoyltransferase C-terminal domain-containing protein</fullName>
    </recommendedName>
</protein>
<dbReference type="InterPro" id="IPR031730">
    <property type="entry name" value="Carbam_trans_C"/>
</dbReference>